<evidence type="ECO:0000259" key="8">
    <source>
        <dbReference type="Pfam" id="PF20222"/>
    </source>
</evidence>
<feature type="region of interest" description="Disordered" evidence="6">
    <location>
        <begin position="554"/>
        <end position="624"/>
    </location>
</feature>
<organism evidence="9 10">
    <name type="scientific">Cladophialophora bantiana (strain ATCC 10958 / CBS 173.52 / CDC B-1940 / NIH 8579)</name>
    <name type="common">Xylohypha bantiana</name>
    <dbReference type="NCBI Taxonomy" id="1442370"/>
    <lineage>
        <taxon>Eukaryota</taxon>
        <taxon>Fungi</taxon>
        <taxon>Dikarya</taxon>
        <taxon>Ascomycota</taxon>
        <taxon>Pezizomycotina</taxon>
        <taxon>Eurotiomycetes</taxon>
        <taxon>Chaetothyriomycetidae</taxon>
        <taxon>Chaetothyriales</taxon>
        <taxon>Herpotrichiellaceae</taxon>
        <taxon>Cladophialophora</taxon>
    </lineage>
</organism>
<dbReference type="Proteomes" id="UP000053789">
    <property type="component" value="Unassembled WGS sequence"/>
</dbReference>
<keyword evidence="3" id="KW-0238">DNA-binding</keyword>
<dbReference type="PANTHER" id="PTHR15180:SF1">
    <property type="entry name" value="GENERAL TRANSCRIPTION FACTOR 3C POLYPEPTIDE 1"/>
    <property type="match status" value="1"/>
</dbReference>
<dbReference type="GO" id="GO:0003677">
    <property type="term" value="F:DNA binding"/>
    <property type="evidence" value="ECO:0007669"/>
    <property type="project" value="UniProtKB-KW"/>
</dbReference>
<feature type="region of interest" description="Disordered" evidence="6">
    <location>
        <begin position="1266"/>
        <end position="1289"/>
    </location>
</feature>
<accession>A0A0D2HTL0</accession>
<evidence type="ECO:0000313" key="9">
    <source>
        <dbReference type="EMBL" id="KIW94185.1"/>
    </source>
</evidence>
<feature type="compositionally biased region" description="Basic and acidic residues" evidence="6">
    <location>
        <begin position="1116"/>
        <end position="1128"/>
    </location>
</feature>
<dbReference type="GO" id="GO:0006384">
    <property type="term" value="P:transcription initiation at RNA polymerase III promoter"/>
    <property type="evidence" value="ECO:0007669"/>
    <property type="project" value="InterPro"/>
</dbReference>
<proteinExistence type="predicted"/>
<feature type="region of interest" description="Disordered" evidence="6">
    <location>
        <begin position="868"/>
        <end position="921"/>
    </location>
</feature>
<evidence type="ECO:0000256" key="3">
    <source>
        <dbReference type="ARBA" id="ARBA00023125"/>
    </source>
</evidence>
<feature type="region of interest" description="Disordered" evidence="6">
    <location>
        <begin position="962"/>
        <end position="992"/>
    </location>
</feature>
<evidence type="ECO:0000256" key="2">
    <source>
        <dbReference type="ARBA" id="ARBA00022553"/>
    </source>
</evidence>
<dbReference type="GO" id="GO:0005634">
    <property type="term" value="C:nucleus"/>
    <property type="evidence" value="ECO:0007669"/>
    <property type="project" value="UniProtKB-SubCell"/>
</dbReference>
<dbReference type="InterPro" id="IPR007309">
    <property type="entry name" value="TFIIIC_Bblock-bd"/>
</dbReference>
<dbReference type="RefSeq" id="XP_016620854.1">
    <property type="nucleotide sequence ID" value="XM_016763241.1"/>
</dbReference>
<feature type="domain" description="Transcription factor tau subunit sfc3/Tfc3 C-terminal" evidence="8">
    <location>
        <begin position="1589"/>
        <end position="2027"/>
    </location>
</feature>
<evidence type="ECO:0000256" key="6">
    <source>
        <dbReference type="SAM" id="MobiDB-lite"/>
    </source>
</evidence>
<feature type="region of interest" description="Disordered" evidence="6">
    <location>
        <begin position="1521"/>
        <end position="1570"/>
    </location>
</feature>
<keyword evidence="10" id="KW-1185">Reference proteome</keyword>
<evidence type="ECO:0000256" key="1">
    <source>
        <dbReference type="ARBA" id="ARBA00004123"/>
    </source>
</evidence>
<dbReference type="Pfam" id="PF20222">
    <property type="entry name" value="DUF6581"/>
    <property type="match status" value="1"/>
</dbReference>
<dbReference type="InterPro" id="IPR046488">
    <property type="entry name" value="Sfc3/Tfc3_C"/>
</dbReference>
<comment type="subcellular location">
    <subcellularLocation>
        <location evidence="1">Nucleus</location>
    </subcellularLocation>
</comment>
<evidence type="ECO:0000256" key="4">
    <source>
        <dbReference type="ARBA" id="ARBA00023163"/>
    </source>
</evidence>
<feature type="compositionally biased region" description="Low complexity" evidence="6">
    <location>
        <begin position="970"/>
        <end position="983"/>
    </location>
</feature>
<gene>
    <name evidence="9" type="ORF">Z519_05501</name>
</gene>
<dbReference type="GeneID" id="27698429"/>
<dbReference type="Pfam" id="PF04182">
    <property type="entry name" value="B-block_TFIIIC"/>
    <property type="match status" value="1"/>
</dbReference>
<dbReference type="OrthoDB" id="5403573at2759"/>
<evidence type="ECO:0000259" key="7">
    <source>
        <dbReference type="Pfam" id="PF04182"/>
    </source>
</evidence>
<dbReference type="EMBL" id="KN846986">
    <property type="protein sequence ID" value="KIW94185.1"/>
    <property type="molecule type" value="Genomic_DNA"/>
</dbReference>
<dbReference type="VEuPathDB" id="FungiDB:Z519_05501"/>
<sequence>MAKGLDDLIEFLLEEIAVSGSRGVTINDIVLFISSFYDEPEDGSEPKAPVDGLEPCTRVPVDRPLLSKIWLWLGRHPDVSIGVNRRYNKTPLAEVEIQFPSYVDLSLNNRQTPAEDEAESDGSHLAGPTKKRPGSKKAHVAKGPRICVNEARIYQAICGHPPDSSKVVPLEFELLSHIAATRSTGILQGDLVRATGQDKRSVPKRTDALQSKGYITKETVFRHGNRTSRLTLKKFARHNAADVEPFHKLHSLPQHGSTLRDVVRRIFEVLEDHSLMSQTSLAEELSLMSSAESAILSKIIRRLEKIKCVKRVRTAVGPSATSGDLRQFVQLLRRADVVDLENFDTGSLSLNQTIEELASAVDSEDRNDHNVALPTVEDANEDSLEAVYRPARWNPGRLMPNVLVDAVRLAGTDGLTNLNARQMITGDFVRRQLESLLLRISCESLVIQPQHLRHLAIVRTTVRFDGVAQYVHYSWDVFRQRVAGGGLDLSEIPAAPQIMRKLAKKDVGFDGDETSPDPVDIDEFGFPLQSPLALQLRNGEATFSDLIEAVAPGDVKKRNGEPSIVKQGTNLTIKLRDDAPASSSPKNQAPRRLPPGQHPKPTRRPPKRRQDSDDEEKVAIGRPRKYMRGTEKFWRMQFKQARLDAGANHDDLKKGTAQDPSAIALYARRPPDFDNTLVQALQTGLPIPGLPQDINDAWIRSTKVVLGRSSDGVYMSPKGLRSDNSQRLAQILIVRTPRLKSVDFSDRNTVYPFRFISSSASHSSMFRRYYPSLPSKEPSVPHTPRRLKRQRQAAPSKAEGKKKLGPRLGVFYENPALSTTLPPILPSSTNNELSVDILMATTDEEEGLPRKDVLETRAFSHASINETLSSKEAGLDNGRSRRGSQLTTQRQSSSQEIPPSPRSKLDITETPRIRSSRSRKLTRKAMDLLQLDQSHNFRLFSEAQNVSSEVITADFELRNQDESLSRRSEVSAVDASSASSIDHSPTKEQQSGVIPYSDVALTRITHCIQPSAASNKQTDADVNYRVEATEATTVRPEEARHVGTLLSRQLSEEIVEVAVSGNLSMSGEPQENNLAAEMKDRVSQKSPAPQKPRIRQRASEAGRTRAASVEAGTSGEESRPKNRHDQGRQRYVQQRYVQGANALCQRIILELIQETSGVVPNDPSALRRISLPRWQEAGEKGRPGLKTIKAAIKSLNESRRLKQVMFAFRGKSGTMVKRSVIFLPHIDSSSQSVEDVKQKIINAEPTDYIPPEWKDEGYRIPLVSKRAPTRTPEAAERPPRSRRASSAVTDGTIASTITRSAGSRTRTTTPSLLPVPQGPATSFLTLKVPSLGSLSVVHLHEWRNECPVTALRSDASDANPWRSSAFLLFRRRRRFEEPRTQAAGRTIMWRNFPSSLQDILQRPNLKLDYDAFQADDVDWQRFACEVEGVRAWEEQEPDTAQSKRSKFAFINHLVPNALYAQTVLPLTVEFKSLVQFDEDGTELEIAYPPVESWPAFVLAINASPGITSRIAAVDEADLHLMPPPSPGLGPRRSNRGTKRKLSEHGHGFFLQPSSKRRRKGVRGSAATPSRRRAVSAFNAAIHKVPRSARWLHTMPEEMISRIAVAVIVVRTLAGGIESFINWQVVMTLFPNQKEEVIKARWNTLSNRYSSDIQSLTEDLQSKYLKALQAGEVSSVSFEGVDATDWGAIVEWALKSLDHFNLKRIADLPANRDELLNTYALEFTQPKCFHNVIWNNTTMNVKEDVARCSVFGTYPHSSMQAGNLRYQHGFELEMAKPDLRLAKSWVLATVFTPESVFNPELAQAKLSTLASSPMECDVLLSRALKVLQEEKIIQRRLNDRPSEQGPSIRTWEAHRKFFERFEERSTVTANVLRRAVRYKSEVLDHEFAKGNTVVVDKEDPVSNGEMMAVVNLLASGRVKLRPGSDVPKTRYGIDHERIGYRTKNMDKKLLGFSVELTPTKEYLFGDSIPSESPARRIPIPRGDADEPRGTIPVWVDIHGNVQMTLWHMLLVGVIGLVSQMPGVSALDISRAFGFVPDEVEVELIMQWCIQSGFAKMDDRSKGYQTLEWWWLCVDKAGT</sequence>
<dbReference type="InterPro" id="IPR044210">
    <property type="entry name" value="Tfc3-like"/>
</dbReference>
<feature type="compositionally biased region" description="Basic residues" evidence="6">
    <location>
        <begin position="129"/>
        <end position="141"/>
    </location>
</feature>
<protein>
    <recommendedName>
        <fullName evidence="11">B-block binding subunit of TFIIIC domain-containing protein</fullName>
    </recommendedName>
</protein>
<feature type="region of interest" description="Disordered" evidence="6">
    <location>
        <begin position="1078"/>
        <end position="1129"/>
    </location>
</feature>
<feature type="region of interest" description="Disordered" evidence="6">
    <location>
        <begin position="772"/>
        <end position="807"/>
    </location>
</feature>
<evidence type="ECO:0000313" key="10">
    <source>
        <dbReference type="Proteomes" id="UP000053789"/>
    </source>
</evidence>
<feature type="region of interest" description="Disordered" evidence="6">
    <location>
        <begin position="110"/>
        <end position="141"/>
    </location>
</feature>
<dbReference type="HOGENOM" id="CLU_000535_0_0_1"/>
<name>A0A0D2HTL0_CLAB1</name>
<dbReference type="GO" id="GO:0042791">
    <property type="term" value="P:5S class rRNA transcription by RNA polymerase III"/>
    <property type="evidence" value="ECO:0007669"/>
    <property type="project" value="TreeGrafter"/>
</dbReference>
<feature type="compositionally biased region" description="Basic and acidic residues" evidence="6">
    <location>
        <begin position="903"/>
        <end position="912"/>
    </location>
</feature>
<feature type="domain" description="B-block binding subunit of TFIIIC" evidence="7">
    <location>
        <begin position="169"/>
        <end position="237"/>
    </location>
</feature>
<feature type="compositionally biased region" description="Low complexity" evidence="6">
    <location>
        <begin position="883"/>
        <end position="895"/>
    </location>
</feature>
<keyword evidence="5" id="KW-0539">Nucleus</keyword>
<dbReference type="GO" id="GO:0000127">
    <property type="term" value="C:transcription factor TFIIIC complex"/>
    <property type="evidence" value="ECO:0007669"/>
    <property type="project" value="InterPro"/>
</dbReference>
<dbReference type="PANTHER" id="PTHR15180">
    <property type="entry name" value="GENERAL TRANSCRIPTION FACTOR 3C POLYPEPTIDE 1"/>
    <property type="match status" value="1"/>
</dbReference>
<reference evidence="9" key="1">
    <citation type="submission" date="2015-01" db="EMBL/GenBank/DDBJ databases">
        <title>The Genome Sequence of Cladophialophora bantiana CBS 173.52.</title>
        <authorList>
            <consortium name="The Broad Institute Genomics Platform"/>
            <person name="Cuomo C."/>
            <person name="de Hoog S."/>
            <person name="Gorbushina A."/>
            <person name="Stielow B."/>
            <person name="Teixiera M."/>
            <person name="Abouelleil A."/>
            <person name="Chapman S.B."/>
            <person name="Priest M."/>
            <person name="Young S.K."/>
            <person name="Wortman J."/>
            <person name="Nusbaum C."/>
            <person name="Birren B."/>
        </authorList>
    </citation>
    <scope>NUCLEOTIDE SEQUENCE [LARGE SCALE GENOMIC DNA]</scope>
    <source>
        <strain evidence="9">CBS 173.52</strain>
    </source>
</reference>
<keyword evidence="2" id="KW-0597">Phosphoprotein</keyword>
<keyword evidence="4" id="KW-0804">Transcription</keyword>
<evidence type="ECO:0008006" key="11">
    <source>
        <dbReference type="Google" id="ProtNLM"/>
    </source>
</evidence>
<evidence type="ECO:0000256" key="5">
    <source>
        <dbReference type="ARBA" id="ARBA00023242"/>
    </source>
</evidence>